<evidence type="ECO:0000256" key="1">
    <source>
        <dbReference type="SAM" id="MobiDB-lite"/>
    </source>
</evidence>
<evidence type="ECO:0000256" key="2">
    <source>
        <dbReference type="SAM" id="Phobius"/>
    </source>
</evidence>
<feature type="transmembrane region" description="Helical" evidence="2">
    <location>
        <begin position="223"/>
        <end position="242"/>
    </location>
</feature>
<reference evidence="3 4" key="1">
    <citation type="journal article" date="2024" name="Nat. Commun.">
        <title>Phylogenomics reveals the evolutionary origins of lichenization in chlorophyte algae.</title>
        <authorList>
            <person name="Puginier C."/>
            <person name="Libourel C."/>
            <person name="Otte J."/>
            <person name="Skaloud P."/>
            <person name="Haon M."/>
            <person name="Grisel S."/>
            <person name="Petersen M."/>
            <person name="Berrin J.G."/>
            <person name="Delaux P.M."/>
            <person name="Dal Grande F."/>
            <person name="Keller J."/>
        </authorList>
    </citation>
    <scope>NUCLEOTIDE SEQUENCE [LARGE SCALE GENOMIC DNA]</scope>
    <source>
        <strain evidence="3 4">SAG 245.80</strain>
    </source>
</reference>
<evidence type="ECO:0000313" key="4">
    <source>
        <dbReference type="Proteomes" id="UP001445335"/>
    </source>
</evidence>
<name>A0AAW1RKT7_9CHLO</name>
<evidence type="ECO:0000313" key="3">
    <source>
        <dbReference type="EMBL" id="KAK9834126.1"/>
    </source>
</evidence>
<comment type="caution">
    <text evidence="3">The sequence shown here is derived from an EMBL/GenBank/DDBJ whole genome shotgun (WGS) entry which is preliminary data.</text>
</comment>
<organism evidence="3 4">
    <name type="scientific">Elliptochloris bilobata</name>
    <dbReference type="NCBI Taxonomy" id="381761"/>
    <lineage>
        <taxon>Eukaryota</taxon>
        <taxon>Viridiplantae</taxon>
        <taxon>Chlorophyta</taxon>
        <taxon>core chlorophytes</taxon>
        <taxon>Trebouxiophyceae</taxon>
        <taxon>Trebouxiophyceae incertae sedis</taxon>
        <taxon>Elliptochloris clade</taxon>
        <taxon>Elliptochloris</taxon>
    </lineage>
</organism>
<proteinExistence type="predicted"/>
<keyword evidence="2" id="KW-1133">Transmembrane helix</keyword>
<gene>
    <name evidence="3" type="ORF">WJX81_000127</name>
</gene>
<dbReference type="Proteomes" id="UP001445335">
    <property type="component" value="Unassembled WGS sequence"/>
</dbReference>
<accession>A0AAW1RKT7</accession>
<sequence>MFRNARQEYTGGHENLDWLMADMVAGNIVFGKAELEDAARDVMALMTPPETAHHVVLEEVTPDSDSSTDDSHHAGDLMLEAERRISTRSDLSQEFQASLECMLNDPAVQVACTRALIQNHHFGRLVESSEGFSQDQLNRLLPAAAAAAAQAPEEGVGGPMEALVARLGRGLERLGQLMAPARDAVGRVLIEIGYRINGLLRRPFKESVVAAGQGSEPRRGGEVWWANVLMTVGCAVIALLLLKRGEFPMRAAGASLGAGMAAGGAGMSAFGRKKGGKPSSPAASGAAEPAIV</sequence>
<dbReference type="EMBL" id="JALJOU010000033">
    <property type="protein sequence ID" value="KAK9834126.1"/>
    <property type="molecule type" value="Genomic_DNA"/>
</dbReference>
<keyword evidence="2" id="KW-0472">Membrane</keyword>
<feature type="region of interest" description="Disordered" evidence="1">
    <location>
        <begin position="270"/>
        <end position="292"/>
    </location>
</feature>
<keyword evidence="2" id="KW-0812">Transmembrane</keyword>
<feature type="compositionally biased region" description="Low complexity" evidence="1">
    <location>
        <begin position="277"/>
        <end position="292"/>
    </location>
</feature>
<protein>
    <submittedName>
        <fullName evidence="3">Uncharacterized protein</fullName>
    </submittedName>
</protein>
<keyword evidence="4" id="KW-1185">Reference proteome</keyword>
<dbReference type="AlphaFoldDB" id="A0AAW1RKT7"/>